<accession>A0A023W761</accession>
<dbReference type="EMBL" id="KJ510412">
    <property type="protein sequence ID" value="AHY26893.1"/>
    <property type="molecule type" value="Genomic_DNA"/>
</dbReference>
<gene>
    <name evidence="1" type="primary">69</name>
    <name evidence="1" type="ORF">PBI_ZOEJ_69</name>
</gene>
<proteinExistence type="predicted"/>
<dbReference type="RefSeq" id="YP_009032463.1">
    <property type="nucleotide sequence ID" value="NC_024147.1"/>
</dbReference>
<evidence type="ECO:0000313" key="1">
    <source>
        <dbReference type="EMBL" id="AHY26893.1"/>
    </source>
</evidence>
<dbReference type="KEGG" id="vg:19488166"/>
<dbReference type="Proteomes" id="UP000024442">
    <property type="component" value="Segment"/>
</dbReference>
<sequence>MDGELVAKVRDAIEAELKSQVWCLIGVDGRVDCVDGDIDTHAIAEAAVDAIEGRS</sequence>
<evidence type="ECO:0000313" key="2">
    <source>
        <dbReference type="Proteomes" id="UP000024442"/>
    </source>
</evidence>
<keyword evidence="2" id="KW-1185">Reference proteome</keyword>
<dbReference type="GeneID" id="19488166"/>
<name>A0A023W761_9CAUD</name>
<organism evidence="1 2">
    <name type="scientific">Mycobacterium phage ZoeJ</name>
    <dbReference type="NCBI Taxonomy" id="1486427"/>
    <lineage>
        <taxon>Viruses</taxon>
        <taxon>Duplodnaviria</taxon>
        <taxon>Heunggongvirae</taxon>
        <taxon>Uroviricota</taxon>
        <taxon>Caudoviricetes</taxon>
        <taxon>Weiservirinae</taxon>
        <taxon>Timquatrovirus</taxon>
        <taxon>Timquatrovirus zoeJ</taxon>
    </lineage>
</organism>
<protein>
    <submittedName>
        <fullName evidence="1">Uncharacterized protein</fullName>
    </submittedName>
</protein>
<reference evidence="1 2" key="1">
    <citation type="submission" date="2014-02" db="EMBL/GenBank/DDBJ databases">
        <authorList>
            <person name="Cornely K.A."/>
            <person name="Jancevski A.V."/>
            <person name="Rogers S.R."/>
            <person name="Scola S.E."/>
            <person name="Pinches R.S."/>
            <person name="Perri C.M."/>
            <person name="Brown M.S."/>
            <person name="Cavedon W.D."/>
            <person name="Dubois H.M."/>
            <person name="Fernando M.A."/>
            <person name="Austriaco N."/>
            <person name="Bradley K.W."/>
            <person name="Clarke D.Q."/>
            <person name="Lewis M.F."/>
            <person name="Barker L.P."/>
            <person name="Bailey C."/>
            <person name="Asai D.J."/>
            <person name="Garber M.L."/>
            <person name="Bowman C.A."/>
            <person name="Russell D.A."/>
            <person name="Pope W.H."/>
            <person name="Jacobs-Sera D."/>
            <person name="Hendrix R.W."/>
            <person name="Hatfull G.F."/>
        </authorList>
    </citation>
    <scope>NUCLEOTIDE SEQUENCE [LARGE SCALE GENOMIC DNA]</scope>
</reference>